<evidence type="ECO:0000313" key="3">
    <source>
        <dbReference type="Proteomes" id="UP001174934"/>
    </source>
</evidence>
<name>A0AA39XB55_9PEZI</name>
<dbReference type="Proteomes" id="UP001174934">
    <property type="component" value="Unassembled WGS sequence"/>
</dbReference>
<organism evidence="2 3">
    <name type="scientific">Bombardia bombarda</name>
    <dbReference type="NCBI Taxonomy" id="252184"/>
    <lineage>
        <taxon>Eukaryota</taxon>
        <taxon>Fungi</taxon>
        <taxon>Dikarya</taxon>
        <taxon>Ascomycota</taxon>
        <taxon>Pezizomycotina</taxon>
        <taxon>Sordariomycetes</taxon>
        <taxon>Sordariomycetidae</taxon>
        <taxon>Sordariales</taxon>
        <taxon>Lasiosphaeriaceae</taxon>
        <taxon>Bombardia</taxon>
    </lineage>
</organism>
<evidence type="ECO:0000313" key="2">
    <source>
        <dbReference type="EMBL" id="KAK0630015.1"/>
    </source>
</evidence>
<feature type="compositionally biased region" description="Basic and acidic residues" evidence="1">
    <location>
        <begin position="150"/>
        <end position="161"/>
    </location>
</feature>
<accession>A0AA39XB55</accession>
<dbReference type="EMBL" id="JAULSR010000002">
    <property type="protein sequence ID" value="KAK0630015.1"/>
    <property type="molecule type" value="Genomic_DNA"/>
</dbReference>
<dbReference type="AlphaFoldDB" id="A0AA39XB55"/>
<comment type="caution">
    <text evidence="2">The sequence shown here is derived from an EMBL/GenBank/DDBJ whole genome shotgun (WGS) entry which is preliminary data.</text>
</comment>
<keyword evidence="3" id="KW-1185">Reference proteome</keyword>
<sequence>MGDLWRGWAVSEAQVGRGLIGMPQRHGLGKGTDPSATACTGFNAGKFAGCCATTFGGQQGPGRMTPLAASVAQDWRDGWAVAVVPPRAWVSTCVLAPPGRPPQLYTCSAKPPLSAAGGGPEVFAVCLNEVRAMAHAAWRTRRAGGDEGELGGRGRLEDGQKAQKGPGC</sequence>
<feature type="region of interest" description="Disordered" evidence="1">
    <location>
        <begin position="140"/>
        <end position="168"/>
    </location>
</feature>
<protein>
    <submittedName>
        <fullName evidence="2">Uncharacterized protein</fullName>
    </submittedName>
</protein>
<reference evidence="2" key="1">
    <citation type="submission" date="2023-06" db="EMBL/GenBank/DDBJ databases">
        <title>Genome-scale phylogeny and comparative genomics of the fungal order Sordariales.</title>
        <authorList>
            <consortium name="Lawrence Berkeley National Laboratory"/>
            <person name="Hensen N."/>
            <person name="Bonometti L."/>
            <person name="Westerberg I."/>
            <person name="Brannstrom I.O."/>
            <person name="Guillou S."/>
            <person name="Cros-Aarteil S."/>
            <person name="Calhoun S."/>
            <person name="Haridas S."/>
            <person name="Kuo A."/>
            <person name="Mondo S."/>
            <person name="Pangilinan J."/>
            <person name="Riley R."/>
            <person name="LaButti K."/>
            <person name="Andreopoulos B."/>
            <person name="Lipzen A."/>
            <person name="Chen C."/>
            <person name="Yanf M."/>
            <person name="Daum C."/>
            <person name="Ng V."/>
            <person name="Clum A."/>
            <person name="Steindorff A."/>
            <person name="Ohm R."/>
            <person name="Martin F."/>
            <person name="Silar P."/>
            <person name="Natvig D."/>
            <person name="Lalanne C."/>
            <person name="Gautier V."/>
            <person name="Ament-velasquez S.L."/>
            <person name="Kruys A."/>
            <person name="Hutchinson M.I."/>
            <person name="Powell A.J."/>
            <person name="Barry K."/>
            <person name="Miller A.N."/>
            <person name="Grigoriev I.V."/>
            <person name="Debuchy R."/>
            <person name="Gladieux P."/>
            <person name="Thoren M.H."/>
            <person name="Johannesson H."/>
        </authorList>
    </citation>
    <scope>NUCLEOTIDE SEQUENCE</scope>
    <source>
        <strain evidence="2">SMH3391-2</strain>
    </source>
</reference>
<evidence type="ECO:0000256" key="1">
    <source>
        <dbReference type="SAM" id="MobiDB-lite"/>
    </source>
</evidence>
<gene>
    <name evidence="2" type="ORF">B0T17DRAFT_506521</name>
</gene>
<proteinExistence type="predicted"/>